<comment type="similarity">
    <text evidence="1">Belongs to the palA/RIM20 family.</text>
</comment>
<gene>
    <name evidence="4" type="ORF">EVG20_g3830</name>
</gene>
<dbReference type="AlphaFoldDB" id="A0A4Y9YZF5"/>
<dbReference type="PANTHER" id="PTHR23030:SF39">
    <property type="entry name" value="PROGRAMMED CELL DEATH 6-INTERACTING PROTEIN"/>
    <property type="match status" value="1"/>
</dbReference>
<dbReference type="InterPro" id="IPR038499">
    <property type="entry name" value="BRO1_sf"/>
</dbReference>
<dbReference type="Gene3D" id="1.25.40.280">
    <property type="entry name" value="alix/aip1 like domains"/>
    <property type="match status" value="1"/>
</dbReference>
<feature type="domain" description="BRO1" evidence="3">
    <location>
        <begin position="3"/>
        <end position="367"/>
    </location>
</feature>
<dbReference type="PROSITE" id="PS51180">
    <property type="entry name" value="BRO1"/>
    <property type="match status" value="1"/>
</dbReference>
<dbReference type="InterPro" id="IPR004328">
    <property type="entry name" value="BRO1_dom"/>
</dbReference>
<proteinExistence type="inferred from homology"/>
<evidence type="ECO:0000256" key="2">
    <source>
        <dbReference type="SAM" id="MobiDB-lite"/>
    </source>
</evidence>
<dbReference type="PANTHER" id="PTHR23030">
    <property type="entry name" value="PCD6 INTERACTING PROTEIN-RELATED"/>
    <property type="match status" value="1"/>
</dbReference>
<dbReference type="STRING" id="205917.A0A4Y9YZF5"/>
<feature type="region of interest" description="Disordered" evidence="2">
    <location>
        <begin position="717"/>
        <end position="800"/>
    </location>
</feature>
<keyword evidence="5" id="KW-1185">Reference proteome</keyword>
<dbReference type="OrthoDB" id="64867at2759"/>
<reference evidence="4 5" key="1">
    <citation type="submission" date="2019-02" db="EMBL/GenBank/DDBJ databases">
        <title>Genome sequencing of the rare red list fungi Dentipellis fragilis.</title>
        <authorList>
            <person name="Buettner E."/>
            <person name="Kellner H."/>
        </authorList>
    </citation>
    <scope>NUCLEOTIDE SEQUENCE [LARGE SCALE GENOMIC DNA]</scope>
    <source>
        <strain evidence="4 5">DSM 105465</strain>
    </source>
</reference>
<accession>A0A4Y9YZF5</accession>
<evidence type="ECO:0000256" key="1">
    <source>
        <dbReference type="ARBA" id="ARBA00038154"/>
    </source>
</evidence>
<evidence type="ECO:0000313" key="4">
    <source>
        <dbReference type="EMBL" id="TFY67754.1"/>
    </source>
</evidence>
<dbReference type="GO" id="GO:0005768">
    <property type="term" value="C:endosome"/>
    <property type="evidence" value="ECO:0007669"/>
    <property type="project" value="TreeGrafter"/>
</dbReference>
<comment type="caution">
    <text evidence="4">The sequence shown here is derived from an EMBL/GenBank/DDBJ whole genome shotgun (WGS) entry which is preliminary data.</text>
</comment>
<dbReference type="CDD" id="cd09241">
    <property type="entry name" value="BRO1_ScRim20-like"/>
    <property type="match status" value="1"/>
</dbReference>
<protein>
    <recommendedName>
        <fullName evidence="3">BRO1 domain-containing protein</fullName>
    </recommendedName>
</protein>
<dbReference type="InterPro" id="IPR025304">
    <property type="entry name" value="ALIX_V_dom"/>
</dbReference>
<sequence>MPNQLSIPFKKSYALPLKHAVQNHIQARHPETSPHAFQWDISRWEALRKEAISGVVHVNSIEALTRHLVFILTKLPVDIALEISYATVFAPTSLPVTLSNLQFERCATLFNLAALYSQLASAEDRSKTAGVKRASTYYQARALSYLASSALPKLKSTIAADDIPIDLTDAFIESLQNLMLAQAQECVWQRAIMETTYSNGIVARLSAQASTLYATALSKIQDASPSIKHVFPSDWTRHIEAKQLHFLAAAQYRKGIDDLEADRYGHEIGRLIVAQSAAKKGYDIARRGNVAPAVLQDVKSLLGIVEKNLARAERDNDLIYHKDVPSASALPTIQPASMVQSITPPEILDPKKAIGDNQVIFHSLLSYGARLAIEIYHDRRQGYLKDEIVNRAQHLSDKANDTIRALNLPASLDALEKPIGLPPSLLKKAEEVRLENGPLRIEKLIEDIQMLAQRDSQILSDAMDILDDEAEEDENFRVERHTERLPSHEANLELTTKAQGYQGAIAHAGDSDAVVRLRWHEWEANITQLTWDEARLEACVPSSTLPANGTDKSNSETHMHARKLRLALEKLDDLSRARADLVRRAELLVDADDIEPQVVHAAASIERWTEVHSSMFDEILDEELVKFEKFHNDIEEGAVQQEDLLNVIRTENDAFLLSRKDDPSVKEREHALQSMDLAYHKYKEIIRHLDEGFQFYNNLAGILMTFKDSCKEWTRSRRDEMHSMSRSMKSLSVQPEVAAVPPSPPSQDTPLASATPKPSRMAALNIPPPDSAEWQTLDLPPPPPKAQPKKTSRKAKAQPA</sequence>
<evidence type="ECO:0000313" key="5">
    <source>
        <dbReference type="Proteomes" id="UP000298327"/>
    </source>
</evidence>
<organism evidence="4 5">
    <name type="scientific">Dentipellis fragilis</name>
    <dbReference type="NCBI Taxonomy" id="205917"/>
    <lineage>
        <taxon>Eukaryota</taxon>
        <taxon>Fungi</taxon>
        <taxon>Dikarya</taxon>
        <taxon>Basidiomycota</taxon>
        <taxon>Agaricomycotina</taxon>
        <taxon>Agaricomycetes</taxon>
        <taxon>Russulales</taxon>
        <taxon>Hericiaceae</taxon>
        <taxon>Dentipellis</taxon>
    </lineage>
</organism>
<dbReference type="Gene3D" id="1.20.120.560">
    <property type="entry name" value="alix/aip1 in complex with the ypdl late domain"/>
    <property type="match status" value="1"/>
</dbReference>
<dbReference type="SMART" id="SM01041">
    <property type="entry name" value="BRO1"/>
    <property type="match status" value="1"/>
</dbReference>
<feature type="compositionally biased region" description="Basic residues" evidence="2">
    <location>
        <begin position="787"/>
        <end position="800"/>
    </location>
</feature>
<dbReference type="Proteomes" id="UP000298327">
    <property type="component" value="Unassembled WGS sequence"/>
</dbReference>
<name>A0A4Y9YZF5_9AGAM</name>
<dbReference type="EMBL" id="SEOQ01000182">
    <property type="protein sequence ID" value="TFY67754.1"/>
    <property type="molecule type" value="Genomic_DNA"/>
</dbReference>
<dbReference type="Gene3D" id="1.20.140.50">
    <property type="entry name" value="alix/aip1 like domains"/>
    <property type="match status" value="1"/>
</dbReference>
<evidence type="ECO:0000259" key="3">
    <source>
        <dbReference type="PROSITE" id="PS51180"/>
    </source>
</evidence>
<dbReference type="Pfam" id="PF13949">
    <property type="entry name" value="ALIX_LYPXL_bnd"/>
    <property type="match status" value="1"/>
</dbReference>
<dbReference type="Pfam" id="PF03097">
    <property type="entry name" value="BRO1"/>
    <property type="match status" value="1"/>
</dbReference>